<feature type="compositionally biased region" description="Basic and acidic residues" evidence="1">
    <location>
        <begin position="49"/>
        <end position="58"/>
    </location>
</feature>
<protein>
    <submittedName>
        <fullName evidence="2">Uncharacterized protein</fullName>
    </submittedName>
</protein>
<feature type="region of interest" description="Disordered" evidence="1">
    <location>
        <begin position="29"/>
        <end position="62"/>
    </location>
</feature>
<evidence type="ECO:0000313" key="2">
    <source>
        <dbReference type="EMBL" id="LAB53123.1"/>
    </source>
</evidence>
<organism evidence="2">
    <name type="scientific">Micrurus surinamensis</name>
    <name type="common">Surinam coral snake</name>
    <dbReference type="NCBI Taxonomy" id="129470"/>
    <lineage>
        <taxon>Eukaryota</taxon>
        <taxon>Metazoa</taxon>
        <taxon>Chordata</taxon>
        <taxon>Craniata</taxon>
        <taxon>Vertebrata</taxon>
        <taxon>Euteleostomi</taxon>
        <taxon>Lepidosauria</taxon>
        <taxon>Squamata</taxon>
        <taxon>Bifurcata</taxon>
        <taxon>Unidentata</taxon>
        <taxon>Episquamata</taxon>
        <taxon>Toxicofera</taxon>
        <taxon>Serpentes</taxon>
        <taxon>Colubroidea</taxon>
        <taxon>Elapidae</taxon>
        <taxon>Elapinae</taxon>
        <taxon>Micrurus</taxon>
    </lineage>
</organism>
<name>A0A2D4P7H3_MICSU</name>
<dbReference type="AlphaFoldDB" id="A0A2D4P7H3"/>
<reference evidence="2" key="2">
    <citation type="submission" date="2017-11" db="EMBL/GenBank/DDBJ databases">
        <title>Coralsnake Venomics: Analyses of Venom Gland Transcriptomes and Proteomes of Six Brazilian Taxa.</title>
        <authorList>
            <person name="Aird S.D."/>
            <person name="Jorge da Silva N."/>
            <person name="Qiu L."/>
            <person name="Villar-Briones A."/>
            <person name="Aparecida-Saddi V."/>
            <person name="Campos-Telles M.P."/>
            <person name="Grau M."/>
            <person name="Mikheyev A.S."/>
        </authorList>
    </citation>
    <scope>NUCLEOTIDE SEQUENCE</scope>
    <source>
        <tissue evidence="2">Venom_gland</tissue>
    </source>
</reference>
<dbReference type="EMBL" id="IACN01042175">
    <property type="protein sequence ID" value="LAB53123.1"/>
    <property type="molecule type" value="Transcribed_RNA"/>
</dbReference>
<reference evidence="2" key="1">
    <citation type="submission" date="2017-07" db="EMBL/GenBank/DDBJ databases">
        <authorList>
            <person name="Mikheyev A."/>
            <person name="Grau M."/>
        </authorList>
    </citation>
    <scope>NUCLEOTIDE SEQUENCE</scope>
    <source>
        <tissue evidence="2">Venom_gland</tissue>
    </source>
</reference>
<proteinExistence type="predicted"/>
<accession>A0A2D4P7H3</accession>
<evidence type="ECO:0000256" key="1">
    <source>
        <dbReference type="SAM" id="MobiDB-lite"/>
    </source>
</evidence>
<sequence length="139" mass="15384">MTNTHTDLKQPLAANSAAQHLYTTMHSSKFSRANQGVQEAKDQVINQESQKEGKESRKVQTQHFRNSVFVPNKCPSPQSLQSQFPGMPSEEGWGAVLPSSLLSLHCSPLLSTPCSDQEGWSLLPIFPIRQLSGLQIIKK</sequence>